<evidence type="ECO:0000313" key="2">
    <source>
        <dbReference type="EMBL" id="MPC42615.1"/>
    </source>
</evidence>
<evidence type="ECO:0000313" key="3">
    <source>
        <dbReference type="Proteomes" id="UP000324222"/>
    </source>
</evidence>
<dbReference type="AlphaFoldDB" id="A0A5B7FAU2"/>
<dbReference type="Proteomes" id="UP000324222">
    <property type="component" value="Unassembled WGS sequence"/>
</dbReference>
<organism evidence="2 3">
    <name type="scientific">Portunus trituberculatus</name>
    <name type="common">Swimming crab</name>
    <name type="synonym">Neptunus trituberculatus</name>
    <dbReference type="NCBI Taxonomy" id="210409"/>
    <lineage>
        <taxon>Eukaryota</taxon>
        <taxon>Metazoa</taxon>
        <taxon>Ecdysozoa</taxon>
        <taxon>Arthropoda</taxon>
        <taxon>Crustacea</taxon>
        <taxon>Multicrustacea</taxon>
        <taxon>Malacostraca</taxon>
        <taxon>Eumalacostraca</taxon>
        <taxon>Eucarida</taxon>
        <taxon>Decapoda</taxon>
        <taxon>Pleocyemata</taxon>
        <taxon>Brachyura</taxon>
        <taxon>Eubrachyura</taxon>
        <taxon>Portunoidea</taxon>
        <taxon>Portunidae</taxon>
        <taxon>Portuninae</taxon>
        <taxon>Portunus</taxon>
    </lineage>
</organism>
<proteinExistence type="predicted"/>
<name>A0A5B7FAU2_PORTR</name>
<sequence>MPCFIRICSAAQDAQRSTARRPSAPLMAAAHREWKEPARLEPTGEAPAGPPLLPPQPLCSSSCCYSSVTSQLVLRFPHADRECVGAPVLSLSWMRGGGERNKIHLNWTEYEFKSHPVPSKDTARRGGQLEVRDGYW</sequence>
<accession>A0A5B7FAU2</accession>
<reference evidence="2 3" key="1">
    <citation type="submission" date="2019-05" db="EMBL/GenBank/DDBJ databases">
        <title>Another draft genome of Portunus trituberculatus and its Hox gene families provides insights of decapod evolution.</title>
        <authorList>
            <person name="Jeong J.-H."/>
            <person name="Song I."/>
            <person name="Kim S."/>
            <person name="Choi T."/>
            <person name="Kim D."/>
            <person name="Ryu S."/>
            <person name="Kim W."/>
        </authorList>
    </citation>
    <scope>NUCLEOTIDE SEQUENCE [LARGE SCALE GENOMIC DNA]</scope>
    <source>
        <tissue evidence="2">Muscle</tissue>
    </source>
</reference>
<evidence type="ECO:0000256" key="1">
    <source>
        <dbReference type="SAM" id="MobiDB-lite"/>
    </source>
</evidence>
<protein>
    <submittedName>
        <fullName evidence="2">Uncharacterized protein</fullName>
    </submittedName>
</protein>
<feature type="compositionally biased region" description="Basic and acidic residues" evidence="1">
    <location>
        <begin position="30"/>
        <end position="39"/>
    </location>
</feature>
<comment type="caution">
    <text evidence="2">The sequence shown here is derived from an EMBL/GenBank/DDBJ whole genome shotgun (WGS) entry which is preliminary data.</text>
</comment>
<dbReference type="EMBL" id="VSRR010005502">
    <property type="protein sequence ID" value="MPC42615.1"/>
    <property type="molecule type" value="Genomic_DNA"/>
</dbReference>
<gene>
    <name evidence="2" type="ORF">E2C01_036238</name>
</gene>
<feature type="region of interest" description="Disordered" evidence="1">
    <location>
        <begin position="16"/>
        <end position="53"/>
    </location>
</feature>
<keyword evidence="3" id="KW-1185">Reference proteome</keyword>